<dbReference type="Pfam" id="PF02728">
    <property type="entry name" value="Cu_amine_oxidN3"/>
    <property type="match status" value="1"/>
</dbReference>
<dbReference type="SUPFAM" id="SSF54416">
    <property type="entry name" value="Amine oxidase N-terminal region"/>
    <property type="match status" value="2"/>
</dbReference>
<reference evidence="11 12" key="1">
    <citation type="journal article" date="2023" name="Plants (Basel)">
        <title>Bridging the Gap: Combining Genomics and Transcriptomics Approaches to Understand Stylosanthes scabra, an Orphan Legume from the Brazilian Caatinga.</title>
        <authorList>
            <person name="Ferreira-Neto J.R.C."/>
            <person name="da Silva M.D."/>
            <person name="Binneck E."/>
            <person name="de Melo N.F."/>
            <person name="da Silva R.H."/>
            <person name="de Melo A.L.T.M."/>
            <person name="Pandolfi V."/>
            <person name="Bustamante F.O."/>
            <person name="Brasileiro-Vidal A.C."/>
            <person name="Benko-Iseppon A.M."/>
        </authorList>
    </citation>
    <scope>NUCLEOTIDE SEQUENCE [LARGE SCALE GENOMIC DNA]</scope>
    <source>
        <tissue evidence="11">Leaves</tissue>
    </source>
</reference>
<dbReference type="PANTHER" id="PTHR10638">
    <property type="entry name" value="COPPER AMINE OXIDASE"/>
    <property type="match status" value="1"/>
</dbReference>
<dbReference type="Gene3D" id="2.70.98.20">
    <property type="entry name" value="Copper amine oxidase, catalytic domain"/>
    <property type="match status" value="1"/>
</dbReference>
<feature type="domain" description="Copper amine oxidase catalytic" evidence="8">
    <location>
        <begin position="363"/>
        <end position="646"/>
    </location>
</feature>
<comment type="PTM">
    <text evidence="6">Topaquinone (TPQ) is generated by copper-dependent autoxidation of a specific tyrosyl residue.</text>
</comment>
<dbReference type="InterPro" id="IPR015802">
    <property type="entry name" value="Cu_amine_oxidase_N3"/>
</dbReference>
<dbReference type="Pfam" id="PF01179">
    <property type="entry name" value="Cu_amine_oxid"/>
    <property type="match status" value="2"/>
</dbReference>
<keyword evidence="4 6" id="KW-0560">Oxidoreductase</keyword>
<proteinExistence type="inferred from homology"/>
<dbReference type="InterPro" id="IPR015798">
    <property type="entry name" value="Cu_amine_oxidase_C"/>
</dbReference>
<evidence type="ECO:0000259" key="10">
    <source>
        <dbReference type="Pfam" id="PF02728"/>
    </source>
</evidence>
<feature type="domain" description="Copper amine oxidase N3-terminal" evidence="10">
    <location>
        <begin position="130"/>
        <end position="227"/>
    </location>
</feature>
<protein>
    <recommendedName>
        <fullName evidence="6">Amine oxidase</fullName>
        <ecNumber evidence="6">1.4.3.-</ecNumber>
    </recommendedName>
</protein>
<feature type="signal peptide" evidence="7">
    <location>
        <begin position="1"/>
        <end position="29"/>
    </location>
</feature>
<evidence type="ECO:0000256" key="2">
    <source>
        <dbReference type="ARBA" id="ARBA00022723"/>
    </source>
</evidence>
<comment type="similarity">
    <text evidence="1 6">Belongs to the copper/topaquinone oxidase family.</text>
</comment>
<evidence type="ECO:0000256" key="6">
    <source>
        <dbReference type="RuleBase" id="RU000672"/>
    </source>
</evidence>
<dbReference type="Gene3D" id="3.10.450.40">
    <property type="match status" value="2"/>
</dbReference>
<dbReference type="SUPFAM" id="SSF49998">
    <property type="entry name" value="Amine oxidase catalytic domain"/>
    <property type="match status" value="1"/>
</dbReference>
<evidence type="ECO:0000259" key="9">
    <source>
        <dbReference type="Pfam" id="PF02727"/>
    </source>
</evidence>
<evidence type="ECO:0000256" key="4">
    <source>
        <dbReference type="ARBA" id="ARBA00023002"/>
    </source>
</evidence>
<dbReference type="PROSITE" id="PS01164">
    <property type="entry name" value="COPPER_AMINE_OXID_1"/>
    <property type="match status" value="1"/>
</dbReference>
<evidence type="ECO:0000313" key="11">
    <source>
        <dbReference type="EMBL" id="MED6183859.1"/>
    </source>
</evidence>
<dbReference type="EC" id="1.4.3.-" evidence="6"/>
<dbReference type="InterPro" id="IPR000269">
    <property type="entry name" value="Cu_amine_oxidase"/>
</dbReference>
<accession>A0ABU6WDF3</accession>
<name>A0ABU6WDF3_9FABA</name>
<gene>
    <name evidence="11" type="ORF">PIB30_041714</name>
</gene>
<evidence type="ECO:0000256" key="5">
    <source>
        <dbReference type="ARBA" id="ARBA00023008"/>
    </source>
</evidence>
<dbReference type="Proteomes" id="UP001341840">
    <property type="component" value="Unassembled WGS sequence"/>
</dbReference>
<dbReference type="InterPro" id="IPR015800">
    <property type="entry name" value="Cu_amine_oxidase_N2"/>
</dbReference>
<evidence type="ECO:0000256" key="3">
    <source>
        <dbReference type="ARBA" id="ARBA00022772"/>
    </source>
</evidence>
<evidence type="ECO:0000256" key="7">
    <source>
        <dbReference type="SAM" id="SignalP"/>
    </source>
</evidence>
<dbReference type="PANTHER" id="PTHR10638:SF68">
    <property type="entry name" value="AMINE OXIDASE"/>
    <property type="match status" value="1"/>
</dbReference>
<keyword evidence="7" id="KW-0732">Signal</keyword>
<organism evidence="11 12">
    <name type="scientific">Stylosanthes scabra</name>
    <dbReference type="NCBI Taxonomy" id="79078"/>
    <lineage>
        <taxon>Eukaryota</taxon>
        <taxon>Viridiplantae</taxon>
        <taxon>Streptophyta</taxon>
        <taxon>Embryophyta</taxon>
        <taxon>Tracheophyta</taxon>
        <taxon>Spermatophyta</taxon>
        <taxon>Magnoliopsida</taxon>
        <taxon>eudicotyledons</taxon>
        <taxon>Gunneridae</taxon>
        <taxon>Pentapetalae</taxon>
        <taxon>rosids</taxon>
        <taxon>fabids</taxon>
        <taxon>Fabales</taxon>
        <taxon>Fabaceae</taxon>
        <taxon>Papilionoideae</taxon>
        <taxon>50 kb inversion clade</taxon>
        <taxon>dalbergioids sensu lato</taxon>
        <taxon>Dalbergieae</taxon>
        <taxon>Pterocarpus clade</taxon>
        <taxon>Stylosanthes</taxon>
    </lineage>
</organism>
<dbReference type="Pfam" id="PF02727">
    <property type="entry name" value="Cu_amine_oxidN2"/>
    <property type="match status" value="1"/>
</dbReference>
<evidence type="ECO:0000313" key="12">
    <source>
        <dbReference type="Proteomes" id="UP001341840"/>
    </source>
</evidence>
<comment type="caution">
    <text evidence="11">The sequence shown here is derived from an EMBL/GenBank/DDBJ whole genome shotgun (WGS) entry which is preliminary data.</text>
</comment>
<dbReference type="EMBL" id="JASCZI010181475">
    <property type="protein sequence ID" value="MED6183859.1"/>
    <property type="molecule type" value="Genomic_DNA"/>
</dbReference>
<feature type="chain" id="PRO_5045139340" description="Amine oxidase" evidence="7">
    <location>
        <begin position="30"/>
        <end position="662"/>
    </location>
</feature>
<dbReference type="InterPro" id="IPR036460">
    <property type="entry name" value="Cu_amine_oxidase_C_sf"/>
</dbReference>
<keyword evidence="5 6" id="KW-0186">Copper</keyword>
<comment type="cofactor">
    <cofactor evidence="6">
        <name>Cu cation</name>
        <dbReference type="ChEBI" id="CHEBI:23378"/>
    </cofactor>
    <text evidence="6">Contains 1 topaquinone per subunit.</text>
</comment>
<keyword evidence="2 6" id="KW-0479">Metal-binding</keyword>
<dbReference type="InterPro" id="IPR049948">
    <property type="entry name" value="Cu_Am_ox_TPQ-bd"/>
</dbReference>
<feature type="domain" description="Copper amine oxidase catalytic" evidence="8">
    <location>
        <begin position="254"/>
        <end position="362"/>
    </location>
</feature>
<evidence type="ECO:0000256" key="1">
    <source>
        <dbReference type="ARBA" id="ARBA00007983"/>
    </source>
</evidence>
<keyword evidence="12" id="KW-1185">Reference proteome</keyword>
<sequence length="662" mass="75942">MHIAAASTMKHFFLIIFFFCFFFFQEPQAGPIHPHQLTHPLDPLTKQEITLIRTIVLKKYPTKTYTVHFHYVGLDDPEKSQVLKWVFSGTPTPRNAFVIAMINTETHEIIINLRSSNILSDKIHNGNGFPTLTVEEQTEAIALPLSYEPFINSVKKRGLNISEVVCSSFTVGWYGETKSRSRVLRIECFMKSGSDVNIYVRPINGIIILANIDEMKIVEYNDRSMEPVPKAENTEYRASHMKPPFGPKLHSFATHQPQGPGFKIQGHTVSWANWKFHIGYDFRAGLIISTASIYDVEEELQKPRPVLYRGFISELFVPYQDPTEEWYYKTFFDAGEFGFGQSMVSLEPMHDCPPHAHFLDVYGTIMWRHTETGIPNQEIRESRSDVSLIVRMVVTVGNYDNVIDWEFKTSGSIKPAITLSGMLEIKAVEFKHKDEIKKDQHGTLVFENSIGVYHDHYYIYHLDLDVDGVDNSFLKTNLKTVKVTDKSSKRKSYWTIETETARTESEAMIRLGTSPSELAVVNQNKKTSTGNHAGYRLVPALPVHSLLTEDDYPQVRGAFTNYNVWVTPYNRTQKWAGGLYVDQSRGEDTLAVWTQQNRDIENKDIVMWYVVGIHHVPCQEDFPIMPSLSTGFELRPTNFFERNPVLKTLSPNYVEWPKCTKP</sequence>
<dbReference type="InterPro" id="IPR016182">
    <property type="entry name" value="Cu_amine_oxidase_N-reg"/>
</dbReference>
<keyword evidence="3 6" id="KW-0801">TPQ</keyword>
<feature type="domain" description="Copper amine oxidase N2-terminal" evidence="9">
    <location>
        <begin position="39"/>
        <end position="122"/>
    </location>
</feature>
<evidence type="ECO:0000259" key="8">
    <source>
        <dbReference type="Pfam" id="PF01179"/>
    </source>
</evidence>